<sequence length="204" mass="22455">MNGTGSDWRAELAAYIAREAQPVEKFGHQPRLYELTRKIGAGLAYDDDVVYAAAWMHDLGVFTGHRPEEKAALEAWDCCGYALRVSPSLLTGMGFPPEKIEAVLECIRTHQPQFEPTTIEGAILRDADILEQLGAVGILRTICKVGRDTRFATFTPAVALLQRAVDTLPQLLNLPAARELAEQRILAHRAFLAAVSIEAAEHLH</sequence>
<keyword evidence="3" id="KW-1185">Reference proteome</keyword>
<dbReference type="EMBL" id="FZOU01000002">
    <property type="protein sequence ID" value="SNS79087.1"/>
    <property type="molecule type" value="Genomic_DNA"/>
</dbReference>
<dbReference type="Pfam" id="PF01966">
    <property type="entry name" value="HD"/>
    <property type="match status" value="1"/>
</dbReference>
<proteinExistence type="predicted"/>
<dbReference type="Gene3D" id="1.10.3210.50">
    <property type="match status" value="1"/>
</dbReference>
<name>A0A239HCI1_9BACT</name>
<dbReference type="OrthoDB" id="116313at2"/>
<protein>
    <recommendedName>
        <fullName evidence="1">HD domain-containing protein</fullName>
    </recommendedName>
</protein>
<organism evidence="2 3">
    <name type="scientific">Granulicella rosea</name>
    <dbReference type="NCBI Taxonomy" id="474952"/>
    <lineage>
        <taxon>Bacteria</taxon>
        <taxon>Pseudomonadati</taxon>
        <taxon>Acidobacteriota</taxon>
        <taxon>Terriglobia</taxon>
        <taxon>Terriglobales</taxon>
        <taxon>Acidobacteriaceae</taxon>
        <taxon>Granulicella</taxon>
    </lineage>
</organism>
<dbReference type="InterPro" id="IPR006674">
    <property type="entry name" value="HD_domain"/>
</dbReference>
<dbReference type="RefSeq" id="WP_089408126.1">
    <property type="nucleotide sequence ID" value="NZ_FZOU01000002.1"/>
</dbReference>
<evidence type="ECO:0000313" key="2">
    <source>
        <dbReference type="EMBL" id="SNS79087.1"/>
    </source>
</evidence>
<dbReference type="SUPFAM" id="SSF109604">
    <property type="entry name" value="HD-domain/PDEase-like"/>
    <property type="match status" value="1"/>
</dbReference>
<evidence type="ECO:0000313" key="3">
    <source>
        <dbReference type="Proteomes" id="UP000198356"/>
    </source>
</evidence>
<gene>
    <name evidence="2" type="ORF">SAMN05421770_102342</name>
</gene>
<evidence type="ECO:0000259" key="1">
    <source>
        <dbReference type="Pfam" id="PF01966"/>
    </source>
</evidence>
<reference evidence="2 3" key="1">
    <citation type="submission" date="2017-06" db="EMBL/GenBank/DDBJ databases">
        <authorList>
            <person name="Kim H.J."/>
            <person name="Triplett B.A."/>
        </authorList>
    </citation>
    <scope>NUCLEOTIDE SEQUENCE [LARGE SCALE GENOMIC DNA]</scope>
    <source>
        <strain evidence="2 3">DSM 18704</strain>
    </source>
</reference>
<accession>A0A239HCI1</accession>
<dbReference type="Proteomes" id="UP000198356">
    <property type="component" value="Unassembled WGS sequence"/>
</dbReference>
<feature type="domain" description="HD" evidence="1">
    <location>
        <begin position="28"/>
        <end position="131"/>
    </location>
</feature>
<dbReference type="AlphaFoldDB" id="A0A239HCI1"/>